<organism evidence="1 2">
    <name type="scientific">Plakobranchus ocellatus</name>
    <dbReference type="NCBI Taxonomy" id="259542"/>
    <lineage>
        <taxon>Eukaryota</taxon>
        <taxon>Metazoa</taxon>
        <taxon>Spiralia</taxon>
        <taxon>Lophotrochozoa</taxon>
        <taxon>Mollusca</taxon>
        <taxon>Gastropoda</taxon>
        <taxon>Heterobranchia</taxon>
        <taxon>Euthyneura</taxon>
        <taxon>Panpulmonata</taxon>
        <taxon>Sacoglossa</taxon>
        <taxon>Placobranchoidea</taxon>
        <taxon>Plakobranchidae</taxon>
        <taxon>Plakobranchus</taxon>
    </lineage>
</organism>
<accession>A0AAV4C6U7</accession>
<keyword evidence="1" id="KW-0808">Transferase</keyword>
<dbReference type="GO" id="GO:0003964">
    <property type="term" value="F:RNA-directed DNA polymerase activity"/>
    <property type="evidence" value="ECO:0007669"/>
    <property type="project" value="UniProtKB-KW"/>
</dbReference>
<gene>
    <name evidence="1" type="ORF">PoB_005391500</name>
</gene>
<dbReference type="Proteomes" id="UP000735302">
    <property type="component" value="Unassembled WGS sequence"/>
</dbReference>
<dbReference type="EMBL" id="BLXT01005922">
    <property type="protein sequence ID" value="GFO27410.1"/>
    <property type="molecule type" value="Genomic_DNA"/>
</dbReference>
<protein>
    <submittedName>
        <fullName evidence="1">RNA-directed DNA polymerase from mobile element jockey</fullName>
    </submittedName>
</protein>
<evidence type="ECO:0000313" key="2">
    <source>
        <dbReference type="Proteomes" id="UP000735302"/>
    </source>
</evidence>
<keyword evidence="2" id="KW-1185">Reference proteome</keyword>
<sequence>MSITGITLENLTLNTGEAKKPCTEAAHGAVSVASKTKAEDLPILMSVYRFVNWSLFKTFMVINSRGSAKVADRSSFNIHRELKLILVNETIEVTKLGSGDLMVKLKSNDQAKKLGAIAMFLDIPVTVSPHKSLNSFKGVIHSCDLRCCSEEEMVEKLSGVSHARCIKVRRSEDKIQTDTVILIFDSLKPPSRIRAGYLTLDVRSYVPLLRHCYKCQHYGHGKDSRQV</sequence>
<dbReference type="AlphaFoldDB" id="A0AAV4C6U7"/>
<keyword evidence="1" id="KW-0695">RNA-directed DNA polymerase</keyword>
<reference evidence="1 2" key="1">
    <citation type="journal article" date="2021" name="Elife">
        <title>Chloroplast acquisition without the gene transfer in kleptoplastic sea slugs, Plakobranchus ocellatus.</title>
        <authorList>
            <person name="Maeda T."/>
            <person name="Takahashi S."/>
            <person name="Yoshida T."/>
            <person name="Shimamura S."/>
            <person name="Takaki Y."/>
            <person name="Nagai Y."/>
            <person name="Toyoda A."/>
            <person name="Suzuki Y."/>
            <person name="Arimoto A."/>
            <person name="Ishii H."/>
            <person name="Satoh N."/>
            <person name="Nishiyama T."/>
            <person name="Hasebe M."/>
            <person name="Maruyama T."/>
            <person name="Minagawa J."/>
            <person name="Obokata J."/>
            <person name="Shigenobu S."/>
        </authorList>
    </citation>
    <scope>NUCLEOTIDE SEQUENCE [LARGE SCALE GENOMIC DNA]</scope>
</reference>
<evidence type="ECO:0000313" key="1">
    <source>
        <dbReference type="EMBL" id="GFO27410.1"/>
    </source>
</evidence>
<proteinExistence type="predicted"/>
<comment type="caution">
    <text evidence="1">The sequence shown here is derived from an EMBL/GenBank/DDBJ whole genome shotgun (WGS) entry which is preliminary data.</text>
</comment>
<name>A0AAV4C6U7_9GAST</name>
<keyword evidence="1" id="KW-0548">Nucleotidyltransferase</keyword>